<dbReference type="PROSITE" id="PS01010">
    <property type="entry name" value="CRISP_2"/>
    <property type="match status" value="1"/>
</dbReference>
<dbReference type="Proteomes" id="UP001177140">
    <property type="component" value="Unassembled WGS sequence"/>
</dbReference>
<dbReference type="AlphaFoldDB" id="A0AA41W382"/>
<dbReference type="SUPFAM" id="SSF55797">
    <property type="entry name" value="PR-1-like"/>
    <property type="match status" value="1"/>
</dbReference>
<dbReference type="Pfam" id="PF00188">
    <property type="entry name" value="CAP"/>
    <property type="match status" value="1"/>
</dbReference>
<dbReference type="SMART" id="SM00198">
    <property type="entry name" value="SCP"/>
    <property type="match status" value="1"/>
</dbReference>
<dbReference type="PANTHER" id="PTHR10334">
    <property type="entry name" value="CYSTEINE-RICH SECRETORY PROTEIN-RELATED"/>
    <property type="match status" value="1"/>
</dbReference>
<evidence type="ECO:0000259" key="1">
    <source>
        <dbReference type="SMART" id="SM00198"/>
    </source>
</evidence>
<organism evidence="2 3">
    <name type="scientific">Papaver nudicaule</name>
    <name type="common">Iceland poppy</name>
    <dbReference type="NCBI Taxonomy" id="74823"/>
    <lineage>
        <taxon>Eukaryota</taxon>
        <taxon>Viridiplantae</taxon>
        <taxon>Streptophyta</taxon>
        <taxon>Embryophyta</taxon>
        <taxon>Tracheophyta</taxon>
        <taxon>Spermatophyta</taxon>
        <taxon>Magnoliopsida</taxon>
        <taxon>Ranunculales</taxon>
        <taxon>Papaveraceae</taxon>
        <taxon>Papaveroideae</taxon>
        <taxon>Papaver</taxon>
    </lineage>
</organism>
<keyword evidence="3" id="KW-1185">Reference proteome</keyword>
<dbReference type="FunFam" id="3.40.33.10:FF:000004">
    <property type="entry name" value="CAP, cysteine-rich secretory protein, antigen 5"/>
    <property type="match status" value="1"/>
</dbReference>
<dbReference type="InterPro" id="IPR001283">
    <property type="entry name" value="CRISP-related"/>
</dbReference>
<name>A0AA41W382_PAPNU</name>
<protein>
    <recommendedName>
        <fullName evidence="1">SCP domain-containing protein</fullName>
    </recommendedName>
</protein>
<dbReference type="InterPro" id="IPR014044">
    <property type="entry name" value="CAP_dom"/>
</dbReference>
<reference evidence="2" key="1">
    <citation type="submission" date="2022-03" db="EMBL/GenBank/DDBJ databases">
        <title>A functionally conserved STORR gene fusion in Papaver species that diverged 16.8 million years ago.</title>
        <authorList>
            <person name="Catania T."/>
        </authorList>
    </citation>
    <scope>NUCLEOTIDE SEQUENCE</scope>
    <source>
        <strain evidence="2">S-191538</strain>
    </source>
</reference>
<dbReference type="InterPro" id="IPR018244">
    <property type="entry name" value="Allrgn_V5/Tpx1_CS"/>
</dbReference>
<proteinExistence type="predicted"/>
<dbReference type="InterPro" id="IPR035940">
    <property type="entry name" value="CAP_sf"/>
</dbReference>
<gene>
    <name evidence="2" type="ORF">MKW94_023765</name>
</gene>
<accession>A0AA41W382</accession>
<dbReference type="EMBL" id="JAJJMA010347543">
    <property type="protein sequence ID" value="MCL7052232.1"/>
    <property type="molecule type" value="Genomic_DNA"/>
</dbReference>
<feature type="domain" description="SCP" evidence="1">
    <location>
        <begin position="51"/>
        <end position="183"/>
    </location>
</feature>
<dbReference type="PRINTS" id="PR00837">
    <property type="entry name" value="V5TPXLIKE"/>
</dbReference>
<dbReference type="Gene3D" id="3.40.33.10">
    <property type="entry name" value="CAP"/>
    <property type="match status" value="1"/>
</dbReference>
<evidence type="ECO:0000313" key="2">
    <source>
        <dbReference type="EMBL" id="MCL7052232.1"/>
    </source>
</evidence>
<sequence length="187" mass="21603">MATSSKLLVSYMFLIFTSAFLLILLSTFHFRPVVSSTTTTSTSKNRPPHPPSTAMFLNPHNKIRAQYGLPLLTWNTDIARYARGYAHQRRRDCELIHSDTDYGENIFWGQGKNWSFQDAMDQWFVEKSFYNYKNNSCLADKVCTHYTQLVWKYTLNVGCAKIRCDNGDTFITCNYDPHGNIIGVKPY</sequence>
<dbReference type="GO" id="GO:0005576">
    <property type="term" value="C:extracellular region"/>
    <property type="evidence" value="ECO:0007669"/>
    <property type="project" value="InterPro"/>
</dbReference>
<dbReference type="CDD" id="cd05381">
    <property type="entry name" value="CAP_PR-1"/>
    <property type="match status" value="1"/>
</dbReference>
<comment type="caution">
    <text evidence="2">The sequence shown here is derived from an EMBL/GenBank/DDBJ whole genome shotgun (WGS) entry which is preliminary data.</text>
</comment>
<evidence type="ECO:0000313" key="3">
    <source>
        <dbReference type="Proteomes" id="UP001177140"/>
    </source>
</evidence>